<dbReference type="EMBL" id="DMDD01000155">
    <property type="protein sequence ID" value="HAF72622.1"/>
    <property type="molecule type" value="Genomic_DNA"/>
</dbReference>
<dbReference type="Gene3D" id="3.40.50.1980">
    <property type="entry name" value="Nitrogenase molybdenum iron protein domain"/>
    <property type="match status" value="2"/>
</dbReference>
<evidence type="ECO:0000256" key="2">
    <source>
        <dbReference type="ARBA" id="ARBA00008814"/>
    </source>
</evidence>
<dbReference type="GO" id="GO:1901678">
    <property type="term" value="P:iron coordination entity transport"/>
    <property type="evidence" value="ECO:0007669"/>
    <property type="project" value="UniProtKB-ARBA"/>
</dbReference>
<feature type="domain" description="HTH tetR-type" evidence="7">
    <location>
        <begin position="306"/>
        <end position="366"/>
    </location>
</feature>
<evidence type="ECO:0000256" key="4">
    <source>
        <dbReference type="ARBA" id="ARBA00022729"/>
    </source>
</evidence>
<dbReference type="InterPro" id="IPR001647">
    <property type="entry name" value="HTH_TetR"/>
</dbReference>
<protein>
    <recommendedName>
        <fullName evidence="11">HTH tetR-type domain-containing protein</fullName>
    </recommendedName>
</protein>
<gene>
    <name evidence="9" type="ORF">DCL06_06840</name>
</gene>
<proteinExistence type="inferred from homology"/>
<keyword evidence="5 6" id="KW-0238">DNA-binding</keyword>
<comment type="subcellular location">
    <subcellularLocation>
        <location evidence="1">Cell envelope</location>
    </subcellularLocation>
</comment>
<dbReference type="InterPro" id="IPR002491">
    <property type="entry name" value="ABC_transptr_periplasmic_BD"/>
</dbReference>
<evidence type="ECO:0000256" key="3">
    <source>
        <dbReference type="ARBA" id="ARBA00022448"/>
    </source>
</evidence>
<feature type="DNA-binding region" description="H-T-H motif" evidence="6">
    <location>
        <begin position="329"/>
        <end position="348"/>
    </location>
</feature>
<evidence type="ECO:0000256" key="1">
    <source>
        <dbReference type="ARBA" id="ARBA00004196"/>
    </source>
</evidence>
<sequence>MGTTEVPADPGKIISFSPSFADVFSALGRPVDVEYRTDFYGEPGPWENGDSGETLTYPMTGTPDVEKVAEADPDVIFAGYLPDQATYDRFNQIAPTIATVGSSPMSDDWREATTVAGDILGRSDDAKSLIEDAEQAFTDAMENHPALDGATGTFGQISEQGLAVVTGDADPANVFLTDLGIVIPEEIKATSLDGSRAFISEENTDLLYMWSVGVEAKDVPTTVKGWDQLTPVKNGTAFLADTDAAMAISNPTILSAVWELEQLEDTFAALDDAAESPPGSRPVAADHPCSTAGRIGPMISRHRSVGRPSRTSLDALQNAALTLGLDSFTLAAVAKEVGVAEATVYNYVHSRDELYRGACDRLFAGVDLTPDPATDTGSWMDYMDAVSARVVPLAAAHPGFTEYLFYGPFGPETLRIYSTMVAEVMRRRPELDANAAYFVASRTFMSSLTTASFPHLQDAGTWLRHSVMLGMEQQIDAGNLPHIDGDWSDVLDHDGKPAR</sequence>
<dbReference type="InterPro" id="IPR009057">
    <property type="entry name" value="Homeodomain-like_sf"/>
</dbReference>
<accession>A0A3B9QUJ5</accession>
<evidence type="ECO:0000259" key="8">
    <source>
        <dbReference type="PROSITE" id="PS50983"/>
    </source>
</evidence>
<evidence type="ECO:0000313" key="9">
    <source>
        <dbReference type="EMBL" id="HAF72622.1"/>
    </source>
</evidence>
<dbReference type="Proteomes" id="UP000260925">
    <property type="component" value="Unassembled WGS sequence"/>
</dbReference>
<dbReference type="AlphaFoldDB" id="A0A3B9QUJ5"/>
<name>A0A3B9QUJ5_9CORY</name>
<dbReference type="PROSITE" id="PS50983">
    <property type="entry name" value="FE_B12_PBP"/>
    <property type="match status" value="1"/>
</dbReference>
<organism evidence="9 10">
    <name type="scientific">Corynebacterium variabile</name>
    <dbReference type="NCBI Taxonomy" id="1727"/>
    <lineage>
        <taxon>Bacteria</taxon>
        <taxon>Bacillati</taxon>
        <taxon>Actinomycetota</taxon>
        <taxon>Actinomycetes</taxon>
        <taxon>Mycobacteriales</taxon>
        <taxon>Corynebacteriaceae</taxon>
        <taxon>Corynebacterium</taxon>
    </lineage>
</organism>
<dbReference type="Pfam" id="PF01497">
    <property type="entry name" value="Peripla_BP_2"/>
    <property type="match status" value="1"/>
</dbReference>
<evidence type="ECO:0000259" key="7">
    <source>
        <dbReference type="PROSITE" id="PS50977"/>
    </source>
</evidence>
<dbReference type="InterPro" id="IPR051313">
    <property type="entry name" value="Bact_iron-sidero_bind"/>
</dbReference>
<dbReference type="Gene3D" id="1.10.357.10">
    <property type="entry name" value="Tetracycline Repressor, domain 2"/>
    <property type="match status" value="1"/>
</dbReference>
<feature type="domain" description="Fe/B12 periplasmic-binding" evidence="8">
    <location>
        <begin position="12"/>
        <end position="271"/>
    </location>
</feature>
<dbReference type="PANTHER" id="PTHR30532">
    <property type="entry name" value="IRON III DICITRATE-BINDING PERIPLASMIC PROTEIN"/>
    <property type="match status" value="1"/>
</dbReference>
<dbReference type="SUPFAM" id="SSF53807">
    <property type="entry name" value="Helical backbone' metal receptor"/>
    <property type="match status" value="1"/>
</dbReference>
<evidence type="ECO:0000256" key="5">
    <source>
        <dbReference type="ARBA" id="ARBA00023125"/>
    </source>
</evidence>
<dbReference type="PANTHER" id="PTHR30532:SF24">
    <property type="entry name" value="FERRIC ENTEROBACTIN-BINDING PERIPLASMIC PROTEIN FEPB"/>
    <property type="match status" value="1"/>
</dbReference>
<evidence type="ECO:0008006" key="11">
    <source>
        <dbReference type="Google" id="ProtNLM"/>
    </source>
</evidence>
<reference evidence="9 10" key="1">
    <citation type="journal article" date="2018" name="Nat. Biotechnol.">
        <title>A standardized bacterial taxonomy based on genome phylogeny substantially revises the tree of life.</title>
        <authorList>
            <person name="Parks D.H."/>
            <person name="Chuvochina M."/>
            <person name="Waite D.W."/>
            <person name="Rinke C."/>
            <person name="Skarshewski A."/>
            <person name="Chaumeil P.A."/>
            <person name="Hugenholtz P."/>
        </authorList>
    </citation>
    <scope>NUCLEOTIDE SEQUENCE [LARGE SCALE GENOMIC DNA]</scope>
    <source>
        <strain evidence="9">UBA9851</strain>
    </source>
</reference>
<evidence type="ECO:0000256" key="6">
    <source>
        <dbReference type="PROSITE-ProRule" id="PRU00335"/>
    </source>
</evidence>
<evidence type="ECO:0000313" key="10">
    <source>
        <dbReference type="Proteomes" id="UP000260925"/>
    </source>
</evidence>
<keyword evidence="3" id="KW-0813">Transport</keyword>
<comment type="similarity">
    <text evidence="2">Belongs to the bacterial solute-binding protein 8 family.</text>
</comment>
<dbReference type="GO" id="GO:0030288">
    <property type="term" value="C:outer membrane-bounded periplasmic space"/>
    <property type="evidence" value="ECO:0007669"/>
    <property type="project" value="TreeGrafter"/>
</dbReference>
<dbReference type="PROSITE" id="PS50977">
    <property type="entry name" value="HTH_TETR_2"/>
    <property type="match status" value="1"/>
</dbReference>
<dbReference type="SUPFAM" id="SSF46689">
    <property type="entry name" value="Homeodomain-like"/>
    <property type="match status" value="1"/>
</dbReference>
<comment type="caution">
    <text evidence="9">The sequence shown here is derived from an EMBL/GenBank/DDBJ whole genome shotgun (WGS) entry which is preliminary data.</text>
</comment>
<keyword evidence="4" id="KW-0732">Signal</keyword>
<dbReference type="GO" id="GO:0003677">
    <property type="term" value="F:DNA binding"/>
    <property type="evidence" value="ECO:0007669"/>
    <property type="project" value="UniProtKB-UniRule"/>
</dbReference>